<accession>A0A1T4RKM6</accession>
<protein>
    <submittedName>
        <fullName evidence="2">Uncharacterized protein</fullName>
    </submittedName>
</protein>
<organism evidence="2 3">
    <name type="scientific">Marinactinospora thermotolerans DSM 45154</name>
    <dbReference type="NCBI Taxonomy" id="1122192"/>
    <lineage>
        <taxon>Bacteria</taxon>
        <taxon>Bacillati</taxon>
        <taxon>Actinomycetota</taxon>
        <taxon>Actinomycetes</taxon>
        <taxon>Streptosporangiales</taxon>
        <taxon>Nocardiopsidaceae</taxon>
        <taxon>Marinactinospora</taxon>
    </lineage>
</organism>
<dbReference type="AlphaFoldDB" id="A0A1T4RKM6"/>
<evidence type="ECO:0000313" key="2">
    <source>
        <dbReference type="EMBL" id="SKA16489.1"/>
    </source>
</evidence>
<dbReference type="RefSeq" id="WP_078762089.1">
    <property type="nucleotide sequence ID" value="NZ_FUWS01000007.1"/>
</dbReference>
<evidence type="ECO:0000256" key="1">
    <source>
        <dbReference type="SAM" id="MobiDB-lite"/>
    </source>
</evidence>
<reference evidence="2 3" key="1">
    <citation type="submission" date="2017-02" db="EMBL/GenBank/DDBJ databases">
        <authorList>
            <person name="Peterson S.W."/>
        </authorList>
    </citation>
    <scope>NUCLEOTIDE SEQUENCE [LARGE SCALE GENOMIC DNA]</scope>
    <source>
        <strain evidence="2 3">DSM 45154</strain>
    </source>
</reference>
<keyword evidence="3" id="KW-1185">Reference proteome</keyword>
<sequence>MTAGEGTRNWGRIIAISFLGVVVLLVLIAACSANDCGDYDRESGGFEYDAVTGEYERRPDIYVYDPDDGDYDKVGNDYVYVGCGGSSSSSTTVTSGSTGSGGASDNRGGGPGFGK</sequence>
<feature type="compositionally biased region" description="Low complexity" evidence="1">
    <location>
        <begin position="86"/>
        <end position="97"/>
    </location>
</feature>
<proteinExistence type="predicted"/>
<dbReference type="STRING" id="1122192.SAMN02745673_02768"/>
<dbReference type="Proteomes" id="UP000190637">
    <property type="component" value="Unassembled WGS sequence"/>
</dbReference>
<feature type="region of interest" description="Disordered" evidence="1">
    <location>
        <begin position="86"/>
        <end position="115"/>
    </location>
</feature>
<dbReference type="EMBL" id="FUWS01000007">
    <property type="protein sequence ID" value="SKA16489.1"/>
    <property type="molecule type" value="Genomic_DNA"/>
</dbReference>
<evidence type="ECO:0000313" key="3">
    <source>
        <dbReference type="Proteomes" id="UP000190637"/>
    </source>
</evidence>
<gene>
    <name evidence="2" type="ORF">SAMN02745673_02768</name>
</gene>
<name>A0A1T4RKM6_9ACTN</name>
<feature type="compositionally biased region" description="Gly residues" evidence="1">
    <location>
        <begin position="98"/>
        <end position="115"/>
    </location>
</feature>